<evidence type="ECO:0000259" key="10">
    <source>
        <dbReference type="PROSITE" id="PS51747"/>
    </source>
</evidence>
<evidence type="ECO:0000256" key="5">
    <source>
        <dbReference type="ARBA" id="ARBA00022801"/>
    </source>
</evidence>
<dbReference type="InterPro" id="IPR027417">
    <property type="entry name" value="P-loop_NTPase"/>
</dbReference>
<keyword evidence="5" id="KW-0378">Hydrolase</keyword>
<dbReference type="EC" id="3.5.4.12" evidence="7"/>
<gene>
    <name evidence="11" type="ORF">BJ085DRAFT_41994</name>
</gene>
<dbReference type="PROSITE" id="PS51747">
    <property type="entry name" value="CYT_DCMP_DEAMINASES_2"/>
    <property type="match status" value="1"/>
</dbReference>
<dbReference type="STRING" id="215637.A0A4P9ZQI8"/>
<dbReference type="AlphaFoldDB" id="A0A4P9ZQI8"/>
<dbReference type="GO" id="GO:0004132">
    <property type="term" value="F:dCMP deaminase activity"/>
    <property type="evidence" value="ECO:0007669"/>
    <property type="project" value="UniProtKB-EC"/>
</dbReference>
<evidence type="ECO:0000256" key="9">
    <source>
        <dbReference type="ARBA" id="ARBA00071582"/>
    </source>
</evidence>
<protein>
    <recommendedName>
        <fullName evidence="9">Deoxycytidylate deaminase</fullName>
        <ecNumber evidence="7">3.5.4.12</ecNumber>
    </recommendedName>
    <alternativeName>
        <fullName evidence="8">dCMP deaminase</fullName>
    </alternativeName>
</protein>
<dbReference type="Pfam" id="PF00383">
    <property type="entry name" value="dCMP_cyt_deam_1"/>
    <property type="match status" value="1"/>
</dbReference>
<dbReference type="SUPFAM" id="SSF53927">
    <property type="entry name" value="Cytidine deaminase-like"/>
    <property type="match status" value="1"/>
</dbReference>
<dbReference type="PANTHER" id="PTHR11086">
    <property type="entry name" value="DEOXYCYTIDYLATE DEAMINASE-RELATED"/>
    <property type="match status" value="1"/>
</dbReference>
<feature type="domain" description="CMP/dCMP-type deaminase" evidence="10">
    <location>
        <begin position="134"/>
        <end position="270"/>
    </location>
</feature>
<evidence type="ECO:0000256" key="7">
    <source>
        <dbReference type="ARBA" id="ARBA00038938"/>
    </source>
</evidence>
<accession>A0A4P9ZQI8</accession>
<dbReference type="GO" id="GO:0009165">
    <property type="term" value="P:nucleotide biosynthetic process"/>
    <property type="evidence" value="ECO:0007669"/>
    <property type="project" value="UniProtKB-KW"/>
</dbReference>
<evidence type="ECO:0000256" key="6">
    <source>
        <dbReference type="ARBA" id="ARBA00022833"/>
    </source>
</evidence>
<dbReference type="GO" id="GO:0005737">
    <property type="term" value="C:cytoplasm"/>
    <property type="evidence" value="ECO:0007669"/>
    <property type="project" value="TreeGrafter"/>
</dbReference>
<evidence type="ECO:0000256" key="2">
    <source>
        <dbReference type="ARBA" id="ARBA00006576"/>
    </source>
</evidence>
<dbReference type="InterPro" id="IPR015517">
    <property type="entry name" value="dCMP_deaminase-rel"/>
</dbReference>
<dbReference type="CDD" id="cd01286">
    <property type="entry name" value="deoxycytidylate_deaminase"/>
    <property type="match status" value="1"/>
</dbReference>
<evidence type="ECO:0000256" key="8">
    <source>
        <dbReference type="ARBA" id="ARBA00041763"/>
    </source>
</evidence>
<proteinExistence type="inferred from homology"/>
<evidence type="ECO:0000313" key="11">
    <source>
        <dbReference type="EMBL" id="RKP35378.1"/>
    </source>
</evidence>
<dbReference type="EMBL" id="ML002885">
    <property type="protein sequence ID" value="RKP35378.1"/>
    <property type="molecule type" value="Genomic_DNA"/>
</dbReference>
<keyword evidence="12" id="KW-1185">Reference proteome</keyword>
<dbReference type="FunFam" id="3.40.140.10:FF:000035">
    <property type="entry name" value="dCMP deaminase"/>
    <property type="match status" value="1"/>
</dbReference>
<reference evidence="12" key="1">
    <citation type="journal article" date="2018" name="Nat. Microbiol.">
        <title>Leveraging single-cell genomics to expand the fungal tree of life.</title>
        <authorList>
            <person name="Ahrendt S.R."/>
            <person name="Quandt C.A."/>
            <person name="Ciobanu D."/>
            <person name="Clum A."/>
            <person name="Salamov A."/>
            <person name="Andreopoulos B."/>
            <person name="Cheng J.F."/>
            <person name="Woyke T."/>
            <person name="Pelin A."/>
            <person name="Henrissat B."/>
            <person name="Reynolds N.K."/>
            <person name="Benny G.L."/>
            <person name="Smith M.E."/>
            <person name="James T.Y."/>
            <person name="Grigoriev I.V."/>
        </authorList>
    </citation>
    <scope>NUCLEOTIDE SEQUENCE [LARGE SCALE GENOMIC DNA]</scope>
    <source>
        <strain evidence="12">RSA 468</strain>
    </source>
</reference>
<dbReference type="Proteomes" id="UP000268162">
    <property type="component" value="Unassembled WGS sequence"/>
</dbReference>
<dbReference type="InterPro" id="IPR016193">
    <property type="entry name" value="Cytidine_deaminase-like"/>
</dbReference>
<dbReference type="PANTHER" id="PTHR11086:SF18">
    <property type="entry name" value="DEOXYCYTIDYLATE DEAMINASE"/>
    <property type="match status" value="1"/>
</dbReference>
<dbReference type="InterPro" id="IPR016192">
    <property type="entry name" value="APOBEC/CMP_deaminase_Zn-bd"/>
</dbReference>
<sequence>MFISIIGPDCSGKKTTMQYLIQKLSFQALALGHRQSFMPEDTMVFSHVTEMLRYVTQNWRSHFVACDIDRLQDLTVLRKRPFFLLVAIDAPLALGFSILSTADLYIVNSYSTPAAYFQYLDDLNLLNPERLRPSWDTYFMMLSELASRRSNCMKRRVGCILVKDNRVIATGYNGSPRGIRNCADGGCPRCNAATPCGESLHHCLCLHAEENALLEAGRVRVEGYGRCILYCNTCPCLGCAKKIVQVGVQEVVYSQAYGMDKLSAQVFAEAGVVLRQHFPPLLKMDIEGDFYVF</sequence>
<dbReference type="PROSITE" id="PS00903">
    <property type="entry name" value="CYT_DCMP_DEAMINASES_1"/>
    <property type="match status" value="1"/>
</dbReference>
<dbReference type="InterPro" id="IPR002125">
    <property type="entry name" value="CMP_dCMP_dom"/>
</dbReference>
<evidence type="ECO:0000256" key="3">
    <source>
        <dbReference type="ARBA" id="ARBA00022723"/>
    </source>
</evidence>
<dbReference type="Gene3D" id="3.40.140.10">
    <property type="entry name" value="Cytidine Deaminase, domain 2"/>
    <property type="match status" value="1"/>
</dbReference>
<dbReference type="InterPro" id="IPR035105">
    <property type="entry name" value="Deoxycytidylate_deaminase_dom"/>
</dbReference>
<name>A0A4P9ZQI8_9FUNG</name>
<keyword evidence="6" id="KW-0862">Zinc</keyword>
<evidence type="ECO:0000313" key="12">
    <source>
        <dbReference type="Proteomes" id="UP000268162"/>
    </source>
</evidence>
<comment type="cofactor">
    <cofactor evidence="1">
        <name>Zn(2+)</name>
        <dbReference type="ChEBI" id="CHEBI:29105"/>
    </cofactor>
</comment>
<dbReference type="SUPFAM" id="SSF52540">
    <property type="entry name" value="P-loop containing nucleoside triphosphate hydrolases"/>
    <property type="match status" value="1"/>
</dbReference>
<evidence type="ECO:0000256" key="1">
    <source>
        <dbReference type="ARBA" id="ARBA00001947"/>
    </source>
</evidence>
<keyword evidence="4" id="KW-0545">Nucleotide biosynthesis</keyword>
<organism evidence="11 12">
    <name type="scientific">Dimargaris cristalligena</name>
    <dbReference type="NCBI Taxonomy" id="215637"/>
    <lineage>
        <taxon>Eukaryota</taxon>
        <taxon>Fungi</taxon>
        <taxon>Fungi incertae sedis</taxon>
        <taxon>Zoopagomycota</taxon>
        <taxon>Kickxellomycotina</taxon>
        <taxon>Dimargaritomycetes</taxon>
        <taxon>Dimargaritales</taxon>
        <taxon>Dimargaritaceae</taxon>
        <taxon>Dimargaris</taxon>
    </lineage>
</organism>
<keyword evidence="3" id="KW-0479">Metal-binding</keyword>
<comment type="similarity">
    <text evidence="2">Belongs to the cytidine and deoxycytidylate deaminase family.</text>
</comment>
<dbReference type="GO" id="GO:0008270">
    <property type="term" value="F:zinc ion binding"/>
    <property type="evidence" value="ECO:0007669"/>
    <property type="project" value="InterPro"/>
</dbReference>
<evidence type="ECO:0000256" key="4">
    <source>
        <dbReference type="ARBA" id="ARBA00022727"/>
    </source>
</evidence>